<dbReference type="Proteomes" id="UP001153331">
    <property type="component" value="Unassembled WGS sequence"/>
</dbReference>
<name>A0ACC2HVJ6_9PLEO</name>
<gene>
    <name evidence="1" type="ORF">OPT61_g9154</name>
</gene>
<sequence>MDQLTSEEVASLRAENRGPQCEQIVIAFTTLAFVSLVAIGTCVCQVLQVKAGNGKHAIFVKYPEDTSEILKVCQPASAYGLYINSGKWLFFSIITYNISLTVTKISILLQYHRIFTLREMRIPVYGALIIVSVWGTITVFTAIFTCVPVAAYWRVTEQASAKCVNQPALWYTNASVNIFTDLMVAVIPVRGIWSLQIPKRQKLALLGILTIGWHQHDSTYFSAPAAYWSSIEANLAIVCASLPALKPLVVRVIPVFGSRHSSRGHGSNAASANNHRLQKLGSKIIWRSADDKEKLTSVSSVSHAHSVASRPSESEQHGRNIYVTKHFEQHIENAKTHSSSDQEVTAAEFLGHDTGR</sequence>
<keyword evidence="2" id="KW-1185">Reference proteome</keyword>
<evidence type="ECO:0000313" key="2">
    <source>
        <dbReference type="Proteomes" id="UP001153331"/>
    </source>
</evidence>
<protein>
    <submittedName>
        <fullName evidence="1">Uncharacterized protein</fullName>
    </submittedName>
</protein>
<accession>A0ACC2HVJ6</accession>
<comment type="caution">
    <text evidence="1">The sequence shown here is derived from an EMBL/GenBank/DDBJ whole genome shotgun (WGS) entry which is preliminary data.</text>
</comment>
<dbReference type="EMBL" id="JAPHNI010001023">
    <property type="protein sequence ID" value="KAJ8107020.1"/>
    <property type="molecule type" value="Genomic_DNA"/>
</dbReference>
<reference evidence="1" key="1">
    <citation type="submission" date="2022-11" db="EMBL/GenBank/DDBJ databases">
        <title>Genome Sequence of Boeremia exigua.</title>
        <authorList>
            <person name="Buettner E."/>
        </authorList>
    </citation>
    <scope>NUCLEOTIDE SEQUENCE</scope>
    <source>
        <strain evidence="1">CU02</strain>
    </source>
</reference>
<organism evidence="1 2">
    <name type="scientific">Boeremia exigua</name>
    <dbReference type="NCBI Taxonomy" id="749465"/>
    <lineage>
        <taxon>Eukaryota</taxon>
        <taxon>Fungi</taxon>
        <taxon>Dikarya</taxon>
        <taxon>Ascomycota</taxon>
        <taxon>Pezizomycotina</taxon>
        <taxon>Dothideomycetes</taxon>
        <taxon>Pleosporomycetidae</taxon>
        <taxon>Pleosporales</taxon>
        <taxon>Pleosporineae</taxon>
        <taxon>Didymellaceae</taxon>
        <taxon>Boeremia</taxon>
    </lineage>
</organism>
<proteinExistence type="predicted"/>
<evidence type="ECO:0000313" key="1">
    <source>
        <dbReference type="EMBL" id="KAJ8107020.1"/>
    </source>
</evidence>